<dbReference type="EMBL" id="AQIB01143430">
    <property type="status" value="NOT_ANNOTATED_CDS"/>
    <property type="molecule type" value="Genomic_DNA"/>
</dbReference>
<protein>
    <submittedName>
        <fullName evidence="2">POM121 transmembrane nucleoporin like 12</fullName>
    </submittedName>
</protein>
<dbReference type="eggNOG" id="ENOG502RWWF">
    <property type="taxonomic scope" value="Eukaryota"/>
</dbReference>
<dbReference type="Pfam" id="PF15229">
    <property type="entry name" value="POM121"/>
    <property type="match status" value="1"/>
</dbReference>
<reference evidence="2" key="2">
    <citation type="submission" date="2025-08" db="UniProtKB">
        <authorList>
            <consortium name="Ensembl"/>
        </authorList>
    </citation>
    <scope>IDENTIFICATION</scope>
</reference>
<feature type="region of interest" description="Disordered" evidence="1">
    <location>
        <begin position="143"/>
        <end position="164"/>
    </location>
</feature>
<evidence type="ECO:0000256" key="1">
    <source>
        <dbReference type="SAM" id="MobiDB-lite"/>
    </source>
</evidence>
<feature type="compositionally biased region" description="Polar residues" evidence="1">
    <location>
        <begin position="52"/>
        <end position="61"/>
    </location>
</feature>
<dbReference type="GeneTree" id="ENSGT00940000153253"/>
<dbReference type="AlphaFoldDB" id="A0A0D9SE04"/>
<reference evidence="2" key="3">
    <citation type="submission" date="2025-09" db="UniProtKB">
        <authorList>
            <consortium name="Ensembl"/>
        </authorList>
    </citation>
    <scope>IDENTIFICATION</scope>
</reference>
<accession>A0A0D9SE04</accession>
<keyword evidence="3" id="KW-1185">Reference proteome</keyword>
<name>A0A0D9SE04_CHLSB</name>
<dbReference type="Ensembl" id="ENSCSAT00000019684.1">
    <property type="protein sequence ID" value="ENSCSAP00000019093.1"/>
    <property type="gene ID" value="ENSCSAG00000019594.1"/>
</dbReference>
<dbReference type="OMA" id="CAWEGCM"/>
<gene>
    <name evidence="2" type="primary">POM121L12</name>
</gene>
<organism evidence="2 3">
    <name type="scientific">Chlorocebus sabaeus</name>
    <name type="common">Green monkey</name>
    <name type="synonym">Simia sabaea</name>
    <dbReference type="NCBI Taxonomy" id="60711"/>
    <lineage>
        <taxon>Eukaryota</taxon>
        <taxon>Metazoa</taxon>
        <taxon>Chordata</taxon>
        <taxon>Craniata</taxon>
        <taxon>Vertebrata</taxon>
        <taxon>Euteleostomi</taxon>
        <taxon>Mammalia</taxon>
        <taxon>Eutheria</taxon>
        <taxon>Euarchontoglires</taxon>
        <taxon>Primates</taxon>
        <taxon>Haplorrhini</taxon>
        <taxon>Catarrhini</taxon>
        <taxon>Cercopithecidae</taxon>
        <taxon>Cercopithecinae</taxon>
        <taxon>Chlorocebus</taxon>
    </lineage>
</organism>
<dbReference type="Proteomes" id="UP000029965">
    <property type="component" value="Chromosome 21"/>
</dbReference>
<reference evidence="2 3" key="1">
    <citation type="submission" date="2014-03" db="EMBL/GenBank/DDBJ databases">
        <authorList>
            <person name="Warren W."/>
            <person name="Wilson R.K."/>
        </authorList>
    </citation>
    <scope>NUCLEOTIDE SEQUENCE</scope>
</reference>
<feature type="region of interest" description="Disordered" evidence="1">
    <location>
        <begin position="26"/>
        <end position="61"/>
    </location>
</feature>
<proteinExistence type="predicted"/>
<feature type="compositionally biased region" description="Polar residues" evidence="1">
    <location>
        <begin position="36"/>
        <end position="45"/>
    </location>
</feature>
<sequence length="296" mass="32506">LGRCSLAKSADVRNFWKAGEPLLQGPDALAAPMGRSPSTPQTTLSPRGHQSPWPQRSPTQSHIQYVQWGRLAPSTHLTEVRLSQDPHKSRRVGSEAWRRPALPGETALGRNLSCAWEGCMKRGLCRARNPGRTWSPMTIRIAPPEHQESPWGSPGQRGRPASRPAAQELPDFCTRETLLRAVSQCRKRSARFEGPLWFEVSDSKGGRWNLESRPSAFKSLSKNGAVASFVPRPGPLKPSVGPWSLSVCDDTWPFVLVQPAPSAIWDFWEATTPSCGSCSRVSFTLQDTQSAGSFGS</sequence>
<evidence type="ECO:0000313" key="3">
    <source>
        <dbReference type="Proteomes" id="UP000029965"/>
    </source>
</evidence>
<evidence type="ECO:0000313" key="2">
    <source>
        <dbReference type="Ensembl" id="ENSCSAP00000019093.1"/>
    </source>
</evidence>